<keyword evidence="4" id="KW-1185">Reference proteome</keyword>
<accession>A0A445GVG2</accession>
<dbReference type="PANTHER" id="PTHR46354">
    <property type="entry name" value="DOG1 DOMAIN-CONTAINING PROTEIN"/>
    <property type="match status" value="1"/>
</dbReference>
<dbReference type="EMBL" id="QZWG01000015">
    <property type="protein sequence ID" value="RZB65173.1"/>
    <property type="molecule type" value="Genomic_DNA"/>
</dbReference>
<gene>
    <name evidence="3" type="ORF">D0Y65_041286</name>
</gene>
<evidence type="ECO:0000313" key="4">
    <source>
        <dbReference type="Proteomes" id="UP000289340"/>
    </source>
</evidence>
<dbReference type="InterPro" id="IPR051886">
    <property type="entry name" value="Seed_Dev/Stress_Resp_Reg"/>
</dbReference>
<evidence type="ECO:0000313" key="3">
    <source>
        <dbReference type="EMBL" id="RZB65173.1"/>
    </source>
</evidence>
<dbReference type="Pfam" id="PF14144">
    <property type="entry name" value="DOG1"/>
    <property type="match status" value="1"/>
</dbReference>
<dbReference type="AlphaFoldDB" id="A0A445GVG2"/>
<proteinExistence type="predicted"/>
<evidence type="ECO:0000259" key="2">
    <source>
        <dbReference type="PROSITE" id="PS51806"/>
    </source>
</evidence>
<dbReference type="PANTHER" id="PTHR46354:SF9">
    <property type="entry name" value="PROTEIN INAPERTURATE POLLEN1"/>
    <property type="match status" value="1"/>
</dbReference>
<dbReference type="PROSITE" id="PS51806">
    <property type="entry name" value="DOG1"/>
    <property type="match status" value="1"/>
</dbReference>
<dbReference type="Proteomes" id="UP000289340">
    <property type="component" value="Chromosome 15"/>
</dbReference>
<sequence length="295" mass="33829">MLKAVAPLFSRSHKQQSRSFKEYYAEWFNTLKNNHLPLLRHSISGDSLTILSTHVEMLHQHFQSYYHALDAAATSDASQLLSQEWRNSLEKPLLWLGDLHPSLFTNLARSFLQDEHSPDHTDDEDDSDPHHHHHHHHHFPLPERPWQVAMAWRNPSEALTARMDQIECGLRVIVPALSDRLKHAEDAFVGRVMGNWFRCRDHHHKGSGASSKVAVGADVKAHMEELVSVFLYANRLRRNVLVDILSATTVYQAALFLEGLAQFLIGFRDHELVNAVEHCKALPLANNKQCRPRCH</sequence>
<feature type="domain" description="DOG1" evidence="2">
    <location>
        <begin position="17"/>
        <end position="277"/>
    </location>
</feature>
<dbReference type="InterPro" id="IPR025422">
    <property type="entry name" value="TGA_domain"/>
</dbReference>
<protein>
    <submittedName>
        <fullName evidence="3">Protein INAPERTURATE POLLEN1</fullName>
    </submittedName>
</protein>
<evidence type="ECO:0000256" key="1">
    <source>
        <dbReference type="SAM" id="MobiDB-lite"/>
    </source>
</evidence>
<dbReference type="GO" id="GO:0006351">
    <property type="term" value="P:DNA-templated transcription"/>
    <property type="evidence" value="ECO:0007669"/>
    <property type="project" value="InterPro"/>
</dbReference>
<feature type="region of interest" description="Disordered" evidence="1">
    <location>
        <begin position="114"/>
        <end position="140"/>
    </location>
</feature>
<reference evidence="3 4" key="1">
    <citation type="submission" date="2018-09" db="EMBL/GenBank/DDBJ databases">
        <title>A high-quality reference genome of wild soybean provides a powerful tool to mine soybean genomes.</title>
        <authorList>
            <person name="Xie M."/>
            <person name="Chung C.Y.L."/>
            <person name="Li M.-W."/>
            <person name="Wong F.-L."/>
            <person name="Chan T.-F."/>
            <person name="Lam H.-M."/>
        </authorList>
    </citation>
    <scope>NUCLEOTIDE SEQUENCE [LARGE SCALE GENOMIC DNA]</scope>
    <source>
        <strain evidence="4">cv. W05</strain>
        <tissue evidence="3">Hypocotyl of etiolated seedlings</tissue>
    </source>
</reference>
<dbReference type="Gramene" id="XM_028347532.1">
    <property type="protein sequence ID" value="XP_028203333.1"/>
    <property type="gene ID" value="LOC114387357"/>
</dbReference>
<feature type="compositionally biased region" description="Basic residues" evidence="1">
    <location>
        <begin position="130"/>
        <end position="139"/>
    </location>
</feature>
<organism evidence="3 4">
    <name type="scientific">Glycine soja</name>
    <name type="common">Wild soybean</name>
    <dbReference type="NCBI Taxonomy" id="3848"/>
    <lineage>
        <taxon>Eukaryota</taxon>
        <taxon>Viridiplantae</taxon>
        <taxon>Streptophyta</taxon>
        <taxon>Embryophyta</taxon>
        <taxon>Tracheophyta</taxon>
        <taxon>Spermatophyta</taxon>
        <taxon>Magnoliopsida</taxon>
        <taxon>eudicotyledons</taxon>
        <taxon>Gunneridae</taxon>
        <taxon>Pentapetalae</taxon>
        <taxon>rosids</taxon>
        <taxon>fabids</taxon>
        <taxon>Fabales</taxon>
        <taxon>Fabaceae</taxon>
        <taxon>Papilionoideae</taxon>
        <taxon>50 kb inversion clade</taxon>
        <taxon>NPAAA clade</taxon>
        <taxon>indigoferoid/millettioid clade</taxon>
        <taxon>Phaseoleae</taxon>
        <taxon>Glycine</taxon>
        <taxon>Glycine subgen. Soja</taxon>
    </lineage>
</organism>
<dbReference type="GO" id="GO:0043565">
    <property type="term" value="F:sequence-specific DNA binding"/>
    <property type="evidence" value="ECO:0007669"/>
    <property type="project" value="InterPro"/>
</dbReference>
<comment type="caution">
    <text evidence="3">The sequence shown here is derived from an EMBL/GenBank/DDBJ whole genome shotgun (WGS) entry which is preliminary data.</text>
</comment>
<name>A0A445GVG2_GLYSO</name>